<evidence type="ECO:0000313" key="3">
    <source>
        <dbReference type="Proteomes" id="UP000005307"/>
    </source>
</evidence>
<gene>
    <name evidence="2" type="ORF">OAN307_c37360</name>
</gene>
<protein>
    <recommendedName>
        <fullName evidence="1">Transposase IS30-like HTH domain-containing protein</fullName>
    </recommendedName>
</protein>
<proteinExistence type="predicted"/>
<feature type="domain" description="Transposase IS30-like HTH" evidence="1">
    <location>
        <begin position="49"/>
        <end position="70"/>
    </location>
</feature>
<dbReference type="HOGENOM" id="CLU_2024350_0_0_5"/>
<evidence type="ECO:0000259" key="1">
    <source>
        <dbReference type="Pfam" id="PF13936"/>
    </source>
</evidence>
<accession>M9RH82</accession>
<dbReference type="InterPro" id="IPR025246">
    <property type="entry name" value="IS30-like_HTH"/>
</dbReference>
<sequence length="122" mass="13409">MGAHHLGFTRSMCALVAFAGRLRQVPLGADPDGTRRDITGSDRGLIGPLSLRSIARTLRRSVSTISREVRLNGGCAQDRAAQPDIAVWDSLPPLGHVKMHCRAAVRRLHRAKGVLLARRYHR</sequence>
<organism evidence="2 3">
    <name type="scientific">Octadecabacter antarcticus 307</name>
    <dbReference type="NCBI Taxonomy" id="391626"/>
    <lineage>
        <taxon>Bacteria</taxon>
        <taxon>Pseudomonadati</taxon>
        <taxon>Pseudomonadota</taxon>
        <taxon>Alphaproteobacteria</taxon>
        <taxon>Rhodobacterales</taxon>
        <taxon>Roseobacteraceae</taxon>
        <taxon>Octadecabacter</taxon>
    </lineage>
</organism>
<dbReference type="Proteomes" id="UP000005307">
    <property type="component" value="Chromosome"/>
</dbReference>
<evidence type="ECO:0000313" key="2">
    <source>
        <dbReference type="EMBL" id="AGI69195.1"/>
    </source>
</evidence>
<dbReference type="KEGG" id="oat:OAN307_c37360"/>
<dbReference type="PROSITE" id="PS00717">
    <property type="entry name" value="SIGMA54_1"/>
    <property type="match status" value="1"/>
</dbReference>
<reference evidence="2 3" key="1">
    <citation type="journal article" date="2013" name="PLoS ONE">
        <title>Poles Apart: Arctic and Antarctic Octadecabacter strains Share High Genome Plasticity and a New Type of Xanthorhodopsin.</title>
        <authorList>
            <person name="Vollmers J."/>
            <person name="Voget S."/>
            <person name="Dietrich S."/>
            <person name="Gollnow K."/>
            <person name="Smits M."/>
            <person name="Meyer K."/>
            <person name="Brinkhoff T."/>
            <person name="Simon M."/>
            <person name="Daniel R."/>
        </authorList>
    </citation>
    <scope>NUCLEOTIDE SEQUENCE [LARGE SCALE GENOMIC DNA]</scope>
    <source>
        <strain evidence="2 3">307</strain>
    </source>
</reference>
<dbReference type="GO" id="GO:0016987">
    <property type="term" value="F:sigma factor activity"/>
    <property type="evidence" value="ECO:0007669"/>
    <property type="project" value="InterPro"/>
</dbReference>
<dbReference type="Pfam" id="PF13936">
    <property type="entry name" value="HTH_38"/>
    <property type="match status" value="1"/>
</dbReference>
<dbReference type="EMBL" id="CP003740">
    <property type="protein sequence ID" value="AGI69195.1"/>
    <property type="molecule type" value="Genomic_DNA"/>
</dbReference>
<dbReference type="InterPro" id="IPR000394">
    <property type="entry name" value="RNA_pol_sigma_54"/>
</dbReference>
<dbReference type="GO" id="GO:0001216">
    <property type="term" value="F:DNA-binding transcription activator activity"/>
    <property type="evidence" value="ECO:0007669"/>
    <property type="project" value="InterPro"/>
</dbReference>
<keyword evidence="3" id="KW-1185">Reference proteome</keyword>
<name>M9RH82_9RHOB</name>
<dbReference type="STRING" id="391626.OAN307_c37360"/>
<dbReference type="AlphaFoldDB" id="M9RH82"/>